<evidence type="ECO:0000256" key="1">
    <source>
        <dbReference type="ARBA" id="ARBA00022946"/>
    </source>
</evidence>
<dbReference type="InterPro" id="IPR050584">
    <property type="entry name" value="Cholesterol_7-desaturase"/>
</dbReference>
<evidence type="ECO:0000313" key="3">
    <source>
        <dbReference type="EMBL" id="KAL2525404.1"/>
    </source>
</evidence>
<gene>
    <name evidence="3" type="ORF">Adt_10458</name>
</gene>
<feature type="domain" description="Pheophorbide a oxygenase" evidence="2">
    <location>
        <begin position="72"/>
        <end position="119"/>
    </location>
</feature>
<evidence type="ECO:0000259" key="2">
    <source>
        <dbReference type="Pfam" id="PF08417"/>
    </source>
</evidence>
<keyword evidence="4" id="KW-1185">Reference proteome</keyword>
<dbReference type="EMBL" id="JBFOLK010000003">
    <property type="protein sequence ID" value="KAL2525404.1"/>
    <property type="molecule type" value="Genomic_DNA"/>
</dbReference>
<proteinExistence type="predicted"/>
<sequence length="165" mass="18956">MDVYRSPPISKKIPWFENFARPRCRDISMNHEIAYDQSILLESLMDPAHIPISHDRMNSAKQEDATALFLEFEAPCVLQNNSEIIDNNGKKNYFSGLFLCRPSGVRKSMLTVRFGNGWKPSKLWKIISQLYFHGSESSGSCAVPSRAEPRRSLAYFFLKQNLYTT</sequence>
<dbReference type="Pfam" id="PF08417">
    <property type="entry name" value="PaO"/>
    <property type="match status" value="1"/>
</dbReference>
<dbReference type="InterPro" id="IPR013626">
    <property type="entry name" value="PaO"/>
</dbReference>
<dbReference type="PANTHER" id="PTHR21266:SF29">
    <property type="entry name" value="PROTEIN TIC 55, CHLOROPLASTIC"/>
    <property type="match status" value="1"/>
</dbReference>
<protein>
    <recommendedName>
        <fullName evidence="2">Pheophorbide a oxygenase domain-containing protein</fullName>
    </recommendedName>
</protein>
<keyword evidence="1" id="KW-0809">Transit peptide</keyword>
<name>A0ABD1UK19_9LAMI</name>
<comment type="caution">
    <text evidence="3">The sequence shown here is derived from an EMBL/GenBank/DDBJ whole genome shotgun (WGS) entry which is preliminary data.</text>
</comment>
<organism evidence="3 4">
    <name type="scientific">Abeliophyllum distichum</name>
    <dbReference type="NCBI Taxonomy" id="126358"/>
    <lineage>
        <taxon>Eukaryota</taxon>
        <taxon>Viridiplantae</taxon>
        <taxon>Streptophyta</taxon>
        <taxon>Embryophyta</taxon>
        <taxon>Tracheophyta</taxon>
        <taxon>Spermatophyta</taxon>
        <taxon>Magnoliopsida</taxon>
        <taxon>eudicotyledons</taxon>
        <taxon>Gunneridae</taxon>
        <taxon>Pentapetalae</taxon>
        <taxon>asterids</taxon>
        <taxon>lamiids</taxon>
        <taxon>Lamiales</taxon>
        <taxon>Oleaceae</taxon>
        <taxon>Forsythieae</taxon>
        <taxon>Abeliophyllum</taxon>
    </lineage>
</organism>
<dbReference type="AlphaFoldDB" id="A0ABD1UK19"/>
<dbReference type="PANTHER" id="PTHR21266">
    <property type="entry name" value="IRON-SULFUR DOMAIN CONTAINING PROTEIN"/>
    <property type="match status" value="1"/>
</dbReference>
<reference evidence="4" key="1">
    <citation type="submission" date="2024-07" db="EMBL/GenBank/DDBJ databases">
        <title>Two chromosome-level genome assemblies of Korean endemic species Abeliophyllum distichum and Forsythia ovata (Oleaceae).</title>
        <authorList>
            <person name="Jang H."/>
        </authorList>
    </citation>
    <scope>NUCLEOTIDE SEQUENCE [LARGE SCALE GENOMIC DNA]</scope>
</reference>
<evidence type="ECO:0000313" key="4">
    <source>
        <dbReference type="Proteomes" id="UP001604336"/>
    </source>
</evidence>
<dbReference type="Proteomes" id="UP001604336">
    <property type="component" value="Unassembled WGS sequence"/>
</dbReference>
<accession>A0ABD1UK19</accession>